<feature type="compositionally biased region" description="Basic and acidic residues" evidence="1">
    <location>
        <begin position="219"/>
        <end position="228"/>
    </location>
</feature>
<evidence type="ECO:0000313" key="2">
    <source>
        <dbReference type="EMBL" id="KAK2568452.1"/>
    </source>
</evidence>
<keyword evidence="3" id="KW-1185">Reference proteome</keyword>
<reference evidence="2" key="2">
    <citation type="journal article" date="2023" name="Science">
        <title>Genomic signatures of disease resistance in endangered staghorn corals.</title>
        <authorList>
            <person name="Vollmer S.V."/>
            <person name="Selwyn J.D."/>
            <person name="Despard B.A."/>
            <person name="Roesel C.L."/>
        </authorList>
    </citation>
    <scope>NUCLEOTIDE SEQUENCE</scope>
    <source>
        <strain evidence="2">K2</strain>
    </source>
</reference>
<feature type="compositionally biased region" description="Polar residues" evidence="1">
    <location>
        <begin position="206"/>
        <end position="218"/>
    </location>
</feature>
<feature type="region of interest" description="Disordered" evidence="1">
    <location>
        <begin position="120"/>
        <end position="177"/>
    </location>
</feature>
<comment type="caution">
    <text evidence="2">The sequence shown here is derived from an EMBL/GenBank/DDBJ whole genome shotgun (WGS) entry which is preliminary data.</text>
</comment>
<sequence length="382" mass="44241">MSLTSLVHDIFWFRETTTSIAESLFRYQLYQDSVKTKNSCLEFNAFDNPALEYGFRYHYFKLDRWGRLANGVNHIDCIEIRKAKERDKKLSLNYNRGKIFSRQWMNVDLSAGHRYIMRKRNLVKRKHSTEKNSASKNSSSEEEDSPLLLQKNNLTKGKKAKERTSPPTTEDENKDNVELCREIESGHRKDELDCRKVDPGKEDKTVVNSTSVKMSEASTSKDQEDQDKNIVNATEKSAKQLVSSIKDKMNISQSKNGKPANRNLYLFDFLGEEVSNDESQALQALNSFWVNSVARNKDVLKRPPPRNQQEQDFYNKYCDKHGKLSIAAATRLMRLPYVITVCLKNKAQIEVIVSNRQKALEESEELRENFFEVVEAMAMHLM</sequence>
<accession>A0AAD9QW40</accession>
<reference evidence="2" key="1">
    <citation type="journal article" date="2023" name="G3 (Bethesda)">
        <title>Whole genome assembly and annotation of the endangered Caribbean coral Acropora cervicornis.</title>
        <authorList>
            <person name="Selwyn J.D."/>
            <person name="Vollmer S.V."/>
        </authorList>
    </citation>
    <scope>NUCLEOTIDE SEQUENCE</scope>
    <source>
        <strain evidence="2">K2</strain>
    </source>
</reference>
<protein>
    <submittedName>
        <fullName evidence="2">Uncharacterized protein</fullName>
    </submittedName>
</protein>
<proteinExistence type="predicted"/>
<evidence type="ECO:0000256" key="1">
    <source>
        <dbReference type="SAM" id="MobiDB-lite"/>
    </source>
</evidence>
<organism evidence="2 3">
    <name type="scientific">Acropora cervicornis</name>
    <name type="common">Staghorn coral</name>
    <dbReference type="NCBI Taxonomy" id="6130"/>
    <lineage>
        <taxon>Eukaryota</taxon>
        <taxon>Metazoa</taxon>
        <taxon>Cnidaria</taxon>
        <taxon>Anthozoa</taxon>
        <taxon>Hexacorallia</taxon>
        <taxon>Scleractinia</taxon>
        <taxon>Astrocoeniina</taxon>
        <taxon>Acroporidae</taxon>
        <taxon>Acropora</taxon>
    </lineage>
</organism>
<gene>
    <name evidence="2" type="ORF">P5673_007495</name>
</gene>
<dbReference type="EMBL" id="JARQWQ010000012">
    <property type="protein sequence ID" value="KAK2568452.1"/>
    <property type="molecule type" value="Genomic_DNA"/>
</dbReference>
<feature type="compositionally biased region" description="Basic and acidic residues" evidence="1">
    <location>
        <begin position="191"/>
        <end position="205"/>
    </location>
</feature>
<feature type="region of interest" description="Disordered" evidence="1">
    <location>
        <begin position="191"/>
        <end position="229"/>
    </location>
</feature>
<dbReference type="AlphaFoldDB" id="A0AAD9QW40"/>
<dbReference type="Proteomes" id="UP001249851">
    <property type="component" value="Unassembled WGS sequence"/>
</dbReference>
<name>A0AAD9QW40_ACRCE</name>
<evidence type="ECO:0000313" key="3">
    <source>
        <dbReference type="Proteomes" id="UP001249851"/>
    </source>
</evidence>